<comment type="caution">
    <text evidence="2">The sequence shown here is derived from an EMBL/GenBank/DDBJ whole genome shotgun (WGS) entry which is preliminary data.</text>
</comment>
<protein>
    <submittedName>
        <fullName evidence="2">Uncharacterized protein</fullName>
    </submittedName>
</protein>
<keyword evidence="3" id="KW-1185">Reference proteome</keyword>
<sequence length="55" mass="5930">MTTLGARTAGSWPRSPSNLHVSTGAEPLGMKMHNNSLQSPEDCFCQQQLCVSRAP</sequence>
<name>A0A9X9QB71_GULGU</name>
<dbReference type="EMBL" id="CYRY02047058">
    <property type="protein sequence ID" value="VCX42946.1"/>
    <property type="molecule type" value="Genomic_DNA"/>
</dbReference>
<dbReference type="Proteomes" id="UP000269945">
    <property type="component" value="Unassembled WGS sequence"/>
</dbReference>
<evidence type="ECO:0000313" key="3">
    <source>
        <dbReference type="Proteomes" id="UP000269945"/>
    </source>
</evidence>
<feature type="region of interest" description="Disordered" evidence="1">
    <location>
        <begin position="1"/>
        <end position="33"/>
    </location>
</feature>
<reference evidence="2 3" key="1">
    <citation type="submission" date="2018-10" db="EMBL/GenBank/DDBJ databases">
        <authorList>
            <person name="Ekblom R."/>
            <person name="Jareborg N."/>
        </authorList>
    </citation>
    <scope>NUCLEOTIDE SEQUENCE [LARGE SCALE GENOMIC DNA]</scope>
    <source>
        <tissue evidence="2">Muscle</tissue>
    </source>
</reference>
<evidence type="ECO:0000256" key="1">
    <source>
        <dbReference type="SAM" id="MobiDB-lite"/>
    </source>
</evidence>
<proteinExistence type="predicted"/>
<gene>
    <name evidence="2" type="ORF">BN2614_LOCUS1</name>
</gene>
<accession>A0A9X9QB71</accession>
<dbReference type="AlphaFoldDB" id="A0A9X9QB71"/>
<evidence type="ECO:0000313" key="2">
    <source>
        <dbReference type="EMBL" id="VCX42946.1"/>
    </source>
</evidence>
<organism evidence="2 3">
    <name type="scientific">Gulo gulo</name>
    <name type="common">Wolverine</name>
    <name type="synonym">Gluton</name>
    <dbReference type="NCBI Taxonomy" id="48420"/>
    <lineage>
        <taxon>Eukaryota</taxon>
        <taxon>Metazoa</taxon>
        <taxon>Chordata</taxon>
        <taxon>Craniata</taxon>
        <taxon>Vertebrata</taxon>
        <taxon>Euteleostomi</taxon>
        <taxon>Mammalia</taxon>
        <taxon>Eutheria</taxon>
        <taxon>Laurasiatheria</taxon>
        <taxon>Carnivora</taxon>
        <taxon>Caniformia</taxon>
        <taxon>Musteloidea</taxon>
        <taxon>Mustelidae</taxon>
        <taxon>Guloninae</taxon>
        <taxon>Gulo</taxon>
    </lineage>
</organism>